<dbReference type="AlphaFoldDB" id="A0A6G4AER6"/>
<accession>A0A6G4AER6</accession>
<reference evidence="1" key="1">
    <citation type="submission" date="2020-02" db="EMBL/GenBank/DDBJ databases">
        <title>A new Streptomyces sp. for controlling soil-borne diseases.</title>
        <authorList>
            <person name="Li X."/>
            <person name="Tian Y."/>
            <person name="Gao K."/>
        </authorList>
    </citation>
    <scope>NUCLEOTIDE SEQUENCE [LARGE SCALE GENOMIC DNA]</scope>
    <source>
        <strain evidence="1">0250</strain>
    </source>
</reference>
<organism evidence="1 2">
    <name type="scientific">Streptomyces rhizosphaericus</name>
    <dbReference type="NCBI Taxonomy" id="114699"/>
    <lineage>
        <taxon>Bacteria</taxon>
        <taxon>Bacillati</taxon>
        <taxon>Actinomycetota</taxon>
        <taxon>Actinomycetes</taxon>
        <taxon>Kitasatosporales</taxon>
        <taxon>Streptomycetaceae</taxon>
        <taxon>Streptomyces</taxon>
        <taxon>Streptomyces violaceusniger group</taxon>
    </lineage>
</organism>
<comment type="caution">
    <text evidence="1">The sequence shown here is derived from an EMBL/GenBank/DDBJ whole genome shotgun (WGS) entry which is preliminary data.</text>
</comment>
<dbReference type="RefSeq" id="WP_164427719.1">
    <property type="nucleotide sequence ID" value="NZ_JAAIKT010000016.1"/>
</dbReference>
<protein>
    <submittedName>
        <fullName evidence="1">Uncharacterized protein</fullName>
    </submittedName>
</protein>
<evidence type="ECO:0000313" key="1">
    <source>
        <dbReference type="EMBL" id="NEW71762.1"/>
    </source>
</evidence>
<keyword evidence="2" id="KW-1185">Reference proteome</keyword>
<gene>
    <name evidence="1" type="ORF">G4H13_15480</name>
</gene>
<evidence type="ECO:0000313" key="2">
    <source>
        <dbReference type="Proteomes" id="UP000476310"/>
    </source>
</evidence>
<dbReference type="EMBL" id="JAAIKT010000016">
    <property type="protein sequence ID" value="NEW71762.1"/>
    <property type="molecule type" value="Genomic_DNA"/>
</dbReference>
<name>A0A6G4AER6_9ACTN</name>
<dbReference type="Proteomes" id="UP000476310">
    <property type="component" value="Unassembled WGS sequence"/>
</dbReference>
<sequence>MTAPPPRMPAHWHCYRWTGERRTYDDESPRRPPHLVVQDASPQEWKQIAAASPAFMASDVPPLEVPHWLLRPARMIKATFEAPAEALGWYMGQVEELAPSFMSDFDRELERQAAWSAAAEGRLFWGGDVVGGWYLRGARFASVQVVACSANRIRPTIPCPMR</sequence>
<proteinExistence type="predicted"/>